<comment type="caution">
    <text evidence="1">The sequence shown here is derived from an EMBL/GenBank/DDBJ whole genome shotgun (WGS) entry which is preliminary data.</text>
</comment>
<reference evidence="1 2" key="1">
    <citation type="submission" date="2023-01" db="EMBL/GenBank/DDBJ databases">
        <title>Analysis of 21 Apiospora genomes using comparative genomics revels a genus with tremendous synthesis potential of carbohydrate active enzymes and secondary metabolites.</title>
        <authorList>
            <person name="Sorensen T."/>
        </authorList>
    </citation>
    <scope>NUCLEOTIDE SEQUENCE [LARGE SCALE GENOMIC DNA]</scope>
    <source>
        <strain evidence="1 2">CBS 83171</strain>
    </source>
</reference>
<dbReference type="Gene3D" id="3.40.50.720">
    <property type="entry name" value="NAD(P)-binding Rossmann-like Domain"/>
    <property type="match status" value="1"/>
</dbReference>
<proteinExistence type="predicted"/>
<sequence length="88" mass="9574">MGEFGCIEEISRHNNSCLTFAMGHAFNTISQVTAPLLAACLDPALEVHSGSFVQDCQVGQALEYATDPENAKKLWTLSEQLVSQVFNV</sequence>
<dbReference type="EMBL" id="JAQQWM010000005">
    <property type="protein sequence ID" value="KAK8063840.1"/>
    <property type="molecule type" value="Genomic_DNA"/>
</dbReference>
<keyword evidence="2" id="KW-1185">Reference proteome</keyword>
<evidence type="ECO:0000313" key="1">
    <source>
        <dbReference type="EMBL" id="KAK8063840.1"/>
    </source>
</evidence>
<dbReference type="Proteomes" id="UP001446871">
    <property type="component" value="Unassembled WGS sequence"/>
</dbReference>
<name>A0ABR1UY42_9PEZI</name>
<organism evidence="1 2">
    <name type="scientific">Apiospora saccharicola</name>
    <dbReference type="NCBI Taxonomy" id="335842"/>
    <lineage>
        <taxon>Eukaryota</taxon>
        <taxon>Fungi</taxon>
        <taxon>Dikarya</taxon>
        <taxon>Ascomycota</taxon>
        <taxon>Pezizomycotina</taxon>
        <taxon>Sordariomycetes</taxon>
        <taxon>Xylariomycetidae</taxon>
        <taxon>Amphisphaeriales</taxon>
        <taxon>Apiosporaceae</taxon>
        <taxon>Apiospora</taxon>
    </lineage>
</organism>
<gene>
    <name evidence="1" type="ORF">PG996_008492</name>
</gene>
<accession>A0ABR1UY42</accession>
<evidence type="ECO:0000313" key="2">
    <source>
        <dbReference type="Proteomes" id="UP001446871"/>
    </source>
</evidence>
<protein>
    <submittedName>
        <fullName evidence="1">Uncharacterized protein</fullName>
    </submittedName>
</protein>